<evidence type="ECO:0000256" key="1">
    <source>
        <dbReference type="ARBA" id="ARBA00023242"/>
    </source>
</evidence>
<proteinExistence type="predicted"/>
<dbReference type="SUPFAM" id="SSF88697">
    <property type="entry name" value="PUA domain-like"/>
    <property type="match status" value="1"/>
</dbReference>
<dbReference type="PROSITE" id="PS51015">
    <property type="entry name" value="YDG"/>
    <property type="match status" value="1"/>
</dbReference>
<keyword evidence="6" id="KW-1185">Reference proteome</keyword>
<dbReference type="GO" id="GO:0016567">
    <property type="term" value="P:protein ubiquitination"/>
    <property type="evidence" value="ECO:0007669"/>
    <property type="project" value="TreeGrafter"/>
</dbReference>
<protein>
    <recommendedName>
        <fullName evidence="4">YDG domain-containing protein</fullName>
    </recommendedName>
</protein>
<dbReference type="InterPro" id="IPR036987">
    <property type="entry name" value="SRA-YDG_sf"/>
</dbReference>
<dbReference type="SMART" id="SM00466">
    <property type="entry name" value="SRA"/>
    <property type="match status" value="1"/>
</dbReference>
<evidence type="ECO:0000313" key="5">
    <source>
        <dbReference type="EMBL" id="CAD7243558.1"/>
    </source>
</evidence>
<name>A0A7R8XAF7_9CRUS</name>
<dbReference type="GO" id="GO:0005634">
    <property type="term" value="C:nucleus"/>
    <property type="evidence" value="ECO:0007669"/>
    <property type="project" value="UniProtKB-SubCell"/>
</dbReference>
<feature type="compositionally biased region" description="Polar residues" evidence="3">
    <location>
        <begin position="194"/>
        <end position="207"/>
    </location>
</feature>
<evidence type="ECO:0000256" key="2">
    <source>
        <dbReference type="PROSITE-ProRule" id="PRU00358"/>
    </source>
</evidence>
<comment type="subcellular location">
    <subcellularLocation>
        <location evidence="2">Nucleus</location>
    </subcellularLocation>
</comment>
<dbReference type="PANTHER" id="PTHR14140:SF27">
    <property type="entry name" value="OS04G0289800 PROTEIN"/>
    <property type="match status" value="1"/>
</dbReference>
<reference evidence="5" key="1">
    <citation type="submission" date="2020-11" db="EMBL/GenBank/DDBJ databases">
        <authorList>
            <person name="Tran Van P."/>
        </authorList>
    </citation>
    <scope>NUCLEOTIDE SEQUENCE</scope>
</reference>
<gene>
    <name evidence="5" type="ORF">DSTB1V02_LOCUS3475</name>
</gene>
<accession>A0A7R8XAF7</accession>
<feature type="region of interest" description="Disordered" evidence="3">
    <location>
        <begin position="189"/>
        <end position="215"/>
    </location>
</feature>
<dbReference type="PANTHER" id="PTHR14140">
    <property type="entry name" value="E3 UBIQUITIN-PROTEIN LIGASE UHRF-RELATED"/>
    <property type="match status" value="1"/>
</dbReference>
<evidence type="ECO:0000313" key="6">
    <source>
        <dbReference type="Proteomes" id="UP000677054"/>
    </source>
</evidence>
<keyword evidence="1 2" id="KW-0539">Nucleus</keyword>
<dbReference type="Pfam" id="PF02182">
    <property type="entry name" value="SAD_SRA"/>
    <property type="match status" value="1"/>
</dbReference>
<sequence>MTGSTGLKCENTYQELREKNIQEKHAVLAELGVTPKIKFQFPGIYPKDEVVKAKSKSPAIKKSGNKYHPYSTPVRRSTRIASRGGGELDQNESLEEIKVFDWDEDVQGRPKIVIEKNRPNVYGVIPGIPVGTTWDSRMECCAAGIHRPTVAGIHAGGEGAYSLVVSGGYEDDNENDQGDIIIYTGEGGRDLKGTKTNPKNLRTAPQSKDQELSRGNEALVKSIETKNPVRVVRGYKLQSPYAPESGYRYDGIYSVTDWWMAPSRTGYKVFKFRLERMDGQPPAPWKTS</sequence>
<dbReference type="Gene3D" id="2.30.280.10">
    <property type="entry name" value="SRA-YDG"/>
    <property type="match status" value="1"/>
</dbReference>
<dbReference type="InterPro" id="IPR045134">
    <property type="entry name" value="UHRF1/2-like"/>
</dbReference>
<dbReference type="AlphaFoldDB" id="A0A7R8XAF7"/>
<dbReference type="EMBL" id="CAJPEV010000453">
    <property type="protein sequence ID" value="CAG0885449.1"/>
    <property type="molecule type" value="Genomic_DNA"/>
</dbReference>
<evidence type="ECO:0000259" key="4">
    <source>
        <dbReference type="PROSITE" id="PS51015"/>
    </source>
</evidence>
<dbReference type="Proteomes" id="UP000677054">
    <property type="component" value="Unassembled WGS sequence"/>
</dbReference>
<dbReference type="InterPro" id="IPR003105">
    <property type="entry name" value="SRA_YDG"/>
</dbReference>
<dbReference type="EMBL" id="LR899970">
    <property type="protein sequence ID" value="CAD7243558.1"/>
    <property type="molecule type" value="Genomic_DNA"/>
</dbReference>
<feature type="domain" description="YDG" evidence="4">
    <location>
        <begin position="123"/>
        <end position="276"/>
    </location>
</feature>
<dbReference type="GO" id="GO:0061630">
    <property type="term" value="F:ubiquitin protein ligase activity"/>
    <property type="evidence" value="ECO:0007669"/>
    <property type="project" value="TreeGrafter"/>
</dbReference>
<organism evidence="5">
    <name type="scientific">Darwinula stevensoni</name>
    <dbReference type="NCBI Taxonomy" id="69355"/>
    <lineage>
        <taxon>Eukaryota</taxon>
        <taxon>Metazoa</taxon>
        <taxon>Ecdysozoa</taxon>
        <taxon>Arthropoda</taxon>
        <taxon>Crustacea</taxon>
        <taxon>Oligostraca</taxon>
        <taxon>Ostracoda</taxon>
        <taxon>Podocopa</taxon>
        <taxon>Podocopida</taxon>
        <taxon>Darwinulocopina</taxon>
        <taxon>Darwinuloidea</taxon>
        <taxon>Darwinulidae</taxon>
        <taxon>Darwinula</taxon>
    </lineage>
</organism>
<dbReference type="InterPro" id="IPR015947">
    <property type="entry name" value="PUA-like_sf"/>
</dbReference>
<evidence type="ECO:0000256" key="3">
    <source>
        <dbReference type="SAM" id="MobiDB-lite"/>
    </source>
</evidence>
<dbReference type="OrthoDB" id="2270193at2759"/>
<dbReference type="GO" id="GO:0044027">
    <property type="term" value="P:negative regulation of gene expression via chromosomal CpG island methylation"/>
    <property type="evidence" value="ECO:0007669"/>
    <property type="project" value="TreeGrafter"/>
</dbReference>